<accession>A0A382A773</accession>
<evidence type="ECO:0000313" key="1">
    <source>
        <dbReference type="EMBL" id="SVA97229.1"/>
    </source>
</evidence>
<reference evidence="1" key="1">
    <citation type="submission" date="2018-05" db="EMBL/GenBank/DDBJ databases">
        <authorList>
            <person name="Lanie J.A."/>
            <person name="Ng W.-L."/>
            <person name="Kazmierczak K.M."/>
            <person name="Andrzejewski T.M."/>
            <person name="Davidsen T.M."/>
            <person name="Wayne K.J."/>
            <person name="Tettelin H."/>
            <person name="Glass J.I."/>
            <person name="Rusch D."/>
            <person name="Podicherti R."/>
            <person name="Tsui H.-C.T."/>
            <person name="Winkler M.E."/>
        </authorList>
    </citation>
    <scope>NUCLEOTIDE SEQUENCE</scope>
</reference>
<dbReference type="EMBL" id="UINC01024148">
    <property type="protein sequence ID" value="SVA97229.1"/>
    <property type="molecule type" value="Genomic_DNA"/>
</dbReference>
<organism evidence="1">
    <name type="scientific">marine metagenome</name>
    <dbReference type="NCBI Taxonomy" id="408172"/>
    <lineage>
        <taxon>unclassified sequences</taxon>
        <taxon>metagenomes</taxon>
        <taxon>ecological metagenomes</taxon>
    </lineage>
</organism>
<gene>
    <name evidence="1" type="ORF">METZ01_LOCUS150083</name>
</gene>
<sequence length="301" mass="35563">MLPMDHPIAQENIRRHISPAQIYDDLFDEEELDDIWKSAFDARNNVRRNRNGTVLMVGPDSGFDEIYERYKFKIDKMVGEEHATKTPSIGGNWFITPQQYGLHNDSIRSEVFEQTLKQIPLNHPQRQYTVWKNLIIPLWIGTHLDYEDGGQICWFEQRHIDWACVYNAGEKTENIASVYDICTDYTELQFYDKFGKAIPKEKNNKKFNLACWEEYMNTPYERLQGLTTEHIWNWVPGTPMTFDAVQLHNTNEGSRHRRIKTWNSKMGLLLTFLIELDEDLLGEWRIFQSKLKETDGLESYN</sequence>
<dbReference type="AlphaFoldDB" id="A0A382A773"/>
<name>A0A382A773_9ZZZZ</name>
<protein>
    <submittedName>
        <fullName evidence="1">Uncharacterized protein</fullName>
    </submittedName>
</protein>
<proteinExistence type="predicted"/>